<dbReference type="InterPro" id="IPR032710">
    <property type="entry name" value="NTF2-like_dom_sf"/>
</dbReference>
<organism evidence="1 2">
    <name type="scientific">Ophiobolus disseminans</name>
    <dbReference type="NCBI Taxonomy" id="1469910"/>
    <lineage>
        <taxon>Eukaryota</taxon>
        <taxon>Fungi</taxon>
        <taxon>Dikarya</taxon>
        <taxon>Ascomycota</taxon>
        <taxon>Pezizomycotina</taxon>
        <taxon>Dothideomycetes</taxon>
        <taxon>Pleosporomycetidae</taxon>
        <taxon>Pleosporales</taxon>
        <taxon>Pleosporineae</taxon>
        <taxon>Phaeosphaeriaceae</taxon>
        <taxon>Ophiobolus</taxon>
    </lineage>
</organism>
<dbReference type="EMBL" id="MU006249">
    <property type="protein sequence ID" value="KAF2818753.1"/>
    <property type="molecule type" value="Genomic_DNA"/>
</dbReference>
<dbReference type="PANTHER" id="PTHR39598:SF1">
    <property type="entry name" value="AUSTINOID BIOSYNTHESIS CLUSTERS PROTEIN F-RELATED"/>
    <property type="match status" value="1"/>
</dbReference>
<dbReference type="Proteomes" id="UP000799424">
    <property type="component" value="Unassembled WGS sequence"/>
</dbReference>
<evidence type="ECO:0000313" key="1">
    <source>
        <dbReference type="EMBL" id="KAF2818753.1"/>
    </source>
</evidence>
<reference evidence="1" key="1">
    <citation type="journal article" date="2020" name="Stud. Mycol.">
        <title>101 Dothideomycetes genomes: a test case for predicting lifestyles and emergence of pathogens.</title>
        <authorList>
            <person name="Haridas S."/>
            <person name="Albert R."/>
            <person name="Binder M."/>
            <person name="Bloem J."/>
            <person name="Labutti K."/>
            <person name="Salamov A."/>
            <person name="Andreopoulos B."/>
            <person name="Baker S."/>
            <person name="Barry K."/>
            <person name="Bills G."/>
            <person name="Bluhm B."/>
            <person name="Cannon C."/>
            <person name="Castanera R."/>
            <person name="Culley D."/>
            <person name="Daum C."/>
            <person name="Ezra D."/>
            <person name="Gonzalez J."/>
            <person name="Henrissat B."/>
            <person name="Kuo A."/>
            <person name="Liang C."/>
            <person name="Lipzen A."/>
            <person name="Lutzoni F."/>
            <person name="Magnuson J."/>
            <person name="Mondo S."/>
            <person name="Nolan M."/>
            <person name="Ohm R."/>
            <person name="Pangilinan J."/>
            <person name="Park H.-J."/>
            <person name="Ramirez L."/>
            <person name="Alfaro M."/>
            <person name="Sun H."/>
            <person name="Tritt A."/>
            <person name="Yoshinaga Y."/>
            <person name="Zwiers L.-H."/>
            <person name="Turgeon B."/>
            <person name="Goodwin S."/>
            <person name="Spatafora J."/>
            <person name="Crous P."/>
            <person name="Grigoriev I."/>
        </authorList>
    </citation>
    <scope>NUCLEOTIDE SEQUENCE</scope>
    <source>
        <strain evidence="1">CBS 113818</strain>
    </source>
</reference>
<proteinExistence type="predicted"/>
<evidence type="ECO:0000313" key="2">
    <source>
        <dbReference type="Proteomes" id="UP000799424"/>
    </source>
</evidence>
<dbReference type="InterPro" id="IPR050977">
    <property type="entry name" value="Fungal_Meroterpenoid_Isomerase"/>
</dbReference>
<gene>
    <name evidence="1" type="ORF">CC86DRAFT_153554</name>
</gene>
<dbReference type="Gene3D" id="3.10.450.50">
    <property type="match status" value="1"/>
</dbReference>
<keyword evidence="2" id="KW-1185">Reference proteome</keyword>
<name>A0A6A6ZDJ0_9PLEO</name>
<evidence type="ECO:0008006" key="3">
    <source>
        <dbReference type="Google" id="ProtNLM"/>
    </source>
</evidence>
<dbReference type="AlphaFoldDB" id="A0A6A6ZDJ0"/>
<protein>
    <recommendedName>
        <fullName evidence="3">SnoaL-like domain-containing protein</fullName>
    </recommendedName>
</protein>
<sequence>MPSTQRRTADAIVAAVNAMDVDTIVSFRTPDCKSIILPASLNLPAQSNDAYHAQLSLMKSIFTSFQATVTDVVEGTSSAGKETIVLYISARGDTPVGEYKNEYVWKLGFDEGGEKVSEWVEFVDVGVSRDFYPLLKGEMMRRMAAAKEAAMGTDGAGQ</sequence>
<dbReference type="PANTHER" id="PTHR39598">
    <property type="entry name" value="AUSTINOL SYNTHESIS PROTEIN F-RELATED"/>
    <property type="match status" value="1"/>
</dbReference>
<accession>A0A6A6ZDJ0</accession>
<dbReference type="OrthoDB" id="3758478at2759"/>
<dbReference type="SUPFAM" id="SSF54427">
    <property type="entry name" value="NTF2-like"/>
    <property type="match status" value="1"/>
</dbReference>